<gene>
    <name evidence="2" type="ORF">F2Q68_00040028</name>
    <name evidence="1" type="ORF">F2Q70_00039336</name>
</gene>
<dbReference type="Proteomes" id="UP000712281">
    <property type="component" value="Unassembled WGS sequence"/>
</dbReference>
<name>A0A8S9MEV9_BRACR</name>
<accession>A0A8S9MEV9</accession>
<sequence length="128" mass="14415">MGRCSSSARLRINFRTGRIIHRLLLQPHPATASGPPDELNGMMQQLLQGQQIQGKALNKVTTEINTRMDNMFTKLNSKYDVVASHIRQMDVQIAQTAETIKRQQGTCSIPVLLSELDQSKDESDRPIR</sequence>
<protein>
    <submittedName>
        <fullName evidence="2">Uncharacterized protein</fullName>
    </submittedName>
</protein>
<dbReference type="EMBL" id="QGKY02000190">
    <property type="protein sequence ID" value="KAF2588583.1"/>
    <property type="molecule type" value="Genomic_DNA"/>
</dbReference>
<dbReference type="AlphaFoldDB" id="A0A8S9MEV9"/>
<evidence type="ECO:0000313" key="1">
    <source>
        <dbReference type="EMBL" id="KAF2588583.1"/>
    </source>
</evidence>
<evidence type="ECO:0000313" key="2">
    <source>
        <dbReference type="EMBL" id="KAF2617057.1"/>
    </source>
</evidence>
<reference evidence="2" key="1">
    <citation type="submission" date="2019-12" db="EMBL/GenBank/DDBJ databases">
        <title>Genome sequencing and annotation of Brassica cretica.</title>
        <authorList>
            <person name="Studholme D.J."/>
            <person name="Sarris P.F."/>
        </authorList>
    </citation>
    <scope>NUCLEOTIDE SEQUENCE</scope>
    <source>
        <strain evidence="2">PFS-001/15</strain>
        <strain evidence="1">PFS-102/07</strain>
        <tissue evidence="2">Leaf</tissue>
    </source>
</reference>
<proteinExistence type="predicted"/>
<evidence type="ECO:0000313" key="3">
    <source>
        <dbReference type="Proteomes" id="UP000712281"/>
    </source>
</evidence>
<comment type="caution">
    <text evidence="2">The sequence shown here is derived from an EMBL/GenBank/DDBJ whole genome shotgun (WGS) entry which is preliminary data.</text>
</comment>
<dbReference type="EMBL" id="QGKW02000007">
    <property type="protein sequence ID" value="KAF2617057.1"/>
    <property type="molecule type" value="Genomic_DNA"/>
</dbReference>
<organism evidence="2 3">
    <name type="scientific">Brassica cretica</name>
    <name type="common">Mustard</name>
    <dbReference type="NCBI Taxonomy" id="69181"/>
    <lineage>
        <taxon>Eukaryota</taxon>
        <taxon>Viridiplantae</taxon>
        <taxon>Streptophyta</taxon>
        <taxon>Embryophyta</taxon>
        <taxon>Tracheophyta</taxon>
        <taxon>Spermatophyta</taxon>
        <taxon>Magnoliopsida</taxon>
        <taxon>eudicotyledons</taxon>
        <taxon>Gunneridae</taxon>
        <taxon>Pentapetalae</taxon>
        <taxon>rosids</taxon>
        <taxon>malvids</taxon>
        <taxon>Brassicales</taxon>
        <taxon>Brassicaceae</taxon>
        <taxon>Brassiceae</taxon>
        <taxon>Brassica</taxon>
    </lineage>
</organism>